<dbReference type="EMBL" id="VSKK01000001">
    <property type="protein sequence ID" value="TYB78552.1"/>
    <property type="molecule type" value="Genomic_DNA"/>
</dbReference>
<dbReference type="Gene3D" id="2.30.40.10">
    <property type="entry name" value="Urease, subunit C, domain 1"/>
    <property type="match status" value="1"/>
</dbReference>
<dbReference type="InterPro" id="IPR011059">
    <property type="entry name" value="Metal-dep_hydrolase_composite"/>
</dbReference>
<dbReference type="AlphaFoldDB" id="A0A5D0RAK7"/>
<reference evidence="1 2" key="1">
    <citation type="submission" date="2019-08" db="EMBL/GenBank/DDBJ databases">
        <title>Genomes of Antarctic Bizionia species.</title>
        <authorList>
            <person name="Bowman J.P."/>
        </authorList>
    </citation>
    <scope>NUCLEOTIDE SEQUENCE [LARGE SCALE GENOMIC DNA]</scope>
    <source>
        <strain evidence="1 2">ADA-4</strain>
    </source>
</reference>
<dbReference type="InterPro" id="IPR050378">
    <property type="entry name" value="Metallo-dep_Hydrolases_sf"/>
</dbReference>
<evidence type="ECO:0000313" key="1">
    <source>
        <dbReference type="EMBL" id="TYB78552.1"/>
    </source>
</evidence>
<accession>A0A5D0RAK7</accession>
<keyword evidence="1" id="KW-0378">Hydrolase</keyword>
<name>A0A5D0RAK7_9FLAO</name>
<sequence length="584" mass="66447">MSTLIKNGLFFSGMPDEKAIKQDILIDDSGRIQEIGDSNSFSDVDAEIIDVEGKWIVPGFVDSHTHYDAEILASPGLKESARHGVTSIILGSCSVSAIFNSPEDTADSFTRVEAIPREIMLPLLENEKTWNSPKEWKAYINKLPLGINVASFIGHSDIRMKALGIKRSLTDNVSATKAEEDAMLNMLNEALDAGFIGLSTMDNPWDKMDGDRYWSHKTPSFYSSWKERKSLIELLRKRDAVLQGAPNLVTRVNTLNYMLSSSGIFRKPLKTTMIAMMDLIGDRYIYPLIAIASRSINDLGNANFRMQSPPCPFTVYYDGVDSVMFEEFPSGEALRHLAKELDQRNELITDTNFRDNFKKEIKKKFAPKVWHKDLSKAVIIDCPDESLIGKNFYEIAEEKNSHPVDVFLDTIIKYDKKIRWTTTIANDRKEKYKSLYNFPYNLISFSDAGAHLNNMAFYNFPLKMMKIVQESIDNGNPIMTMEKCIWRLTKEQGDWFNLDCGHLAKGKLADLVLIDPEKFKNITENVEIAPIQEFDNYDRLVNRNEGVVSLVMVGGKRIFENENFVPDYGKSKKYGRFLEKIATN</sequence>
<dbReference type="InterPro" id="IPR032466">
    <property type="entry name" value="Metal_Hydrolase"/>
</dbReference>
<dbReference type="RefSeq" id="WP_148402290.1">
    <property type="nucleotide sequence ID" value="NZ_VSKK01000001.1"/>
</dbReference>
<dbReference type="PANTHER" id="PTHR11647">
    <property type="entry name" value="HYDRANTOINASE/DIHYDROPYRIMIDINASE FAMILY MEMBER"/>
    <property type="match status" value="1"/>
</dbReference>
<evidence type="ECO:0000313" key="2">
    <source>
        <dbReference type="Proteomes" id="UP000323720"/>
    </source>
</evidence>
<dbReference type="OrthoDB" id="9807210at2"/>
<gene>
    <name evidence="1" type="ORF">ES674_01885</name>
</gene>
<protein>
    <submittedName>
        <fullName evidence="1">N-acyl-D-glutamate amidohydrolase</fullName>
    </submittedName>
</protein>
<dbReference type="GO" id="GO:0016812">
    <property type="term" value="F:hydrolase activity, acting on carbon-nitrogen (but not peptide) bonds, in cyclic amides"/>
    <property type="evidence" value="ECO:0007669"/>
    <property type="project" value="TreeGrafter"/>
</dbReference>
<dbReference type="PANTHER" id="PTHR11647:SF1">
    <property type="entry name" value="COLLAPSIN RESPONSE MEDIATOR PROTEIN"/>
    <property type="match status" value="1"/>
</dbReference>
<dbReference type="GO" id="GO:0005829">
    <property type="term" value="C:cytosol"/>
    <property type="evidence" value="ECO:0007669"/>
    <property type="project" value="TreeGrafter"/>
</dbReference>
<comment type="caution">
    <text evidence="1">The sequence shown here is derived from an EMBL/GenBank/DDBJ whole genome shotgun (WGS) entry which is preliminary data.</text>
</comment>
<dbReference type="SUPFAM" id="SSF51556">
    <property type="entry name" value="Metallo-dependent hydrolases"/>
    <property type="match status" value="1"/>
</dbReference>
<dbReference type="SUPFAM" id="SSF51338">
    <property type="entry name" value="Composite domain of metallo-dependent hydrolases"/>
    <property type="match status" value="1"/>
</dbReference>
<keyword evidence="2" id="KW-1185">Reference proteome</keyword>
<proteinExistence type="predicted"/>
<dbReference type="Gene3D" id="3.20.20.140">
    <property type="entry name" value="Metal-dependent hydrolases"/>
    <property type="match status" value="2"/>
</dbReference>
<dbReference type="Proteomes" id="UP000323720">
    <property type="component" value="Unassembled WGS sequence"/>
</dbReference>
<organism evidence="1 2">
    <name type="scientific">Bizionia myxarmorum</name>
    <dbReference type="NCBI Taxonomy" id="291186"/>
    <lineage>
        <taxon>Bacteria</taxon>
        <taxon>Pseudomonadati</taxon>
        <taxon>Bacteroidota</taxon>
        <taxon>Flavobacteriia</taxon>
        <taxon>Flavobacteriales</taxon>
        <taxon>Flavobacteriaceae</taxon>
        <taxon>Bizionia</taxon>
    </lineage>
</organism>